<evidence type="ECO:0000256" key="2">
    <source>
        <dbReference type="ARBA" id="ARBA00006432"/>
    </source>
</evidence>
<dbReference type="SUPFAM" id="SSF53474">
    <property type="entry name" value="alpha/beta-Hydrolases"/>
    <property type="match status" value="1"/>
</dbReference>
<dbReference type="InterPro" id="IPR006162">
    <property type="entry name" value="Ppantetheine_attach_site"/>
</dbReference>
<comment type="similarity">
    <text evidence="2">Belongs to the ATP-dependent AMP-binding enzyme family.</text>
</comment>
<dbReference type="FunFam" id="3.30.559.10:FF:000012">
    <property type="entry name" value="Non-ribosomal peptide synthetase"/>
    <property type="match status" value="1"/>
</dbReference>
<dbReference type="eggNOG" id="COG1020">
    <property type="taxonomic scope" value="Bacteria"/>
</dbReference>
<dbReference type="FunFam" id="3.40.50.980:FF:000001">
    <property type="entry name" value="Non-ribosomal peptide synthetase"/>
    <property type="match status" value="1"/>
</dbReference>
<reference evidence="6 7" key="1">
    <citation type="submission" date="2008-07" db="EMBL/GenBank/DDBJ databases">
        <authorList>
            <person name="Tandeau de Marsac N."/>
            <person name="Ferriera S."/>
            <person name="Johnson J."/>
            <person name="Kravitz S."/>
            <person name="Beeson K."/>
            <person name="Sutton G."/>
            <person name="Rogers Y.-H."/>
            <person name="Friedman R."/>
            <person name="Frazier M."/>
            <person name="Venter J.C."/>
        </authorList>
    </citation>
    <scope>NUCLEOTIDE SEQUENCE [LARGE SCALE GENOMIC DNA]</scope>
    <source>
        <strain evidence="6 7">PCC 7420</strain>
    </source>
</reference>
<dbReference type="InterPro" id="IPR045851">
    <property type="entry name" value="AMP-bd_C_sf"/>
</dbReference>
<dbReference type="Pfam" id="PF00501">
    <property type="entry name" value="AMP-binding"/>
    <property type="match status" value="1"/>
</dbReference>
<dbReference type="FunFam" id="3.40.50.12780:FF:000012">
    <property type="entry name" value="Non-ribosomal peptide synthetase"/>
    <property type="match status" value="1"/>
</dbReference>
<name>B4W3U5_9CYAN</name>
<evidence type="ECO:0000313" key="7">
    <source>
        <dbReference type="Proteomes" id="UP000003835"/>
    </source>
</evidence>
<keyword evidence="3" id="KW-0596">Phosphopantetheine</keyword>
<feature type="domain" description="Carrier" evidence="5">
    <location>
        <begin position="1040"/>
        <end position="1115"/>
    </location>
</feature>
<dbReference type="InterPro" id="IPR001031">
    <property type="entry name" value="Thioesterase"/>
</dbReference>
<dbReference type="EMBL" id="DS989876">
    <property type="protein sequence ID" value="EDX71145.1"/>
    <property type="molecule type" value="Genomic_DNA"/>
</dbReference>
<dbReference type="SUPFAM" id="SSF52777">
    <property type="entry name" value="CoA-dependent acyltransferases"/>
    <property type="match status" value="2"/>
</dbReference>
<dbReference type="InterPro" id="IPR041464">
    <property type="entry name" value="TubC_N"/>
</dbReference>
<dbReference type="Gene3D" id="2.30.38.10">
    <property type="entry name" value="Luciferase, Domain 3"/>
    <property type="match status" value="1"/>
</dbReference>
<dbReference type="Pfam" id="PF00975">
    <property type="entry name" value="Thioesterase"/>
    <property type="match status" value="1"/>
</dbReference>
<dbReference type="InterPro" id="IPR000873">
    <property type="entry name" value="AMP-dep_synth/lig_dom"/>
</dbReference>
<dbReference type="RefSeq" id="WP_006106062.1">
    <property type="nucleotide sequence ID" value="NZ_DS989876.1"/>
</dbReference>
<dbReference type="FunFam" id="1.10.1200.10:FF:000005">
    <property type="entry name" value="Nonribosomal peptide synthetase 1"/>
    <property type="match status" value="1"/>
</dbReference>
<dbReference type="InterPro" id="IPR001242">
    <property type="entry name" value="Condensation_dom"/>
</dbReference>
<dbReference type="STRING" id="118168.MC7420_4332"/>
<dbReference type="Pfam" id="PF18563">
    <property type="entry name" value="TubC_N"/>
    <property type="match status" value="1"/>
</dbReference>
<dbReference type="SUPFAM" id="SSF47336">
    <property type="entry name" value="ACP-like"/>
    <property type="match status" value="1"/>
</dbReference>
<dbReference type="Gene3D" id="3.30.300.30">
    <property type="match status" value="1"/>
</dbReference>
<evidence type="ECO:0000256" key="4">
    <source>
        <dbReference type="ARBA" id="ARBA00022553"/>
    </source>
</evidence>
<evidence type="ECO:0000313" key="6">
    <source>
        <dbReference type="EMBL" id="EDX71145.1"/>
    </source>
</evidence>
<dbReference type="SMART" id="SM00823">
    <property type="entry name" value="PKS_PP"/>
    <property type="match status" value="1"/>
</dbReference>
<dbReference type="InterPro" id="IPR009081">
    <property type="entry name" value="PP-bd_ACP"/>
</dbReference>
<dbReference type="Gene3D" id="3.30.559.10">
    <property type="entry name" value="Chloramphenicol acetyltransferase-like domain"/>
    <property type="match status" value="1"/>
</dbReference>
<dbReference type="InterPro" id="IPR020845">
    <property type="entry name" value="AMP-binding_CS"/>
</dbReference>
<dbReference type="InterPro" id="IPR036736">
    <property type="entry name" value="ACP-like_sf"/>
</dbReference>
<dbReference type="NCBIfam" id="TIGR01733">
    <property type="entry name" value="AA-adenyl-dom"/>
    <property type="match status" value="1"/>
</dbReference>
<dbReference type="InterPro" id="IPR029058">
    <property type="entry name" value="AB_hydrolase_fold"/>
</dbReference>
<dbReference type="GO" id="GO:0005829">
    <property type="term" value="C:cytosol"/>
    <property type="evidence" value="ECO:0007669"/>
    <property type="project" value="TreeGrafter"/>
</dbReference>
<dbReference type="PROSITE" id="PS50075">
    <property type="entry name" value="CARRIER"/>
    <property type="match status" value="1"/>
</dbReference>
<organism evidence="6 7">
    <name type="scientific">Coleofasciculus chthonoplastes PCC 7420</name>
    <dbReference type="NCBI Taxonomy" id="118168"/>
    <lineage>
        <taxon>Bacteria</taxon>
        <taxon>Bacillati</taxon>
        <taxon>Cyanobacteriota</taxon>
        <taxon>Cyanophyceae</taxon>
        <taxon>Coleofasciculales</taxon>
        <taxon>Coleofasciculaceae</taxon>
        <taxon>Coleofasciculus</taxon>
    </lineage>
</organism>
<dbReference type="InterPro" id="IPR010071">
    <property type="entry name" value="AA_adenyl_dom"/>
</dbReference>
<evidence type="ECO:0000256" key="3">
    <source>
        <dbReference type="ARBA" id="ARBA00022450"/>
    </source>
</evidence>
<dbReference type="InterPro" id="IPR023213">
    <property type="entry name" value="CAT-like_dom_sf"/>
</dbReference>
<dbReference type="PANTHER" id="PTHR45527">
    <property type="entry name" value="NONRIBOSOMAL PEPTIDE SYNTHETASE"/>
    <property type="match status" value="1"/>
</dbReference>
<dbReference type="Pfam" id="PF00550">
    <property type="entry name" value="PP-binding"/>
    <property type="match status" value="1"/>
</dbReference>
<dbReference type="GO" id="GO:0008610">
    <property type="term" value="P:lipid biosynthetic process"/>
    <property type="evidence" value="ECO:0007669"/>
    <property type="project" value="UniProtKB-ARBA"/>
</dbReference>
<dbReference type="SUPFAM" id="SSF56801">
    <property type="entry name" value="Acetyl-CoA synthetase-like"/>
    <property type="match status" value="1"/>
</dbReference>
<dbReference type="Gene3D" id="3.40.50.1820">
    <property type="entry name" value="alpha/beta hydrolase"/>
    <property type="match status" value="1"/>
</dbReference>
<dbReference type="Pfam" id="PF13193">
    <property type="entry name" value="AMP-binding_C"/>
    <property type="match status" value="1"/>
</dbReference>
<evidence type="ECO:0000259" key="5">
    <source>
        <dbReference type="PROSITE" id="PS50075"/>
    </source>
</evidence>
<sequence>MKPIKDFVSELRHRQIKLWLDGDRLRYSAPQGTITPDILAQMRSRKPELLTFLEQVHPSIPTPIQPVTRDKEIPLSFAQQRLWFIDQFEKESAVYNIPYALHLTGQLNRNALEQSVQQIIQRHETLRTRFQLVNEAPMQIIEPHIHFSLSIIDVEDQQINPESTQVQQLIQQEAQTPFDLIKAPLFRVKLLCLNPQSHILILTLHHIISDGWSMGILIRELSSLYQAFCTGKSNPLTPLPIQYADFAIWQRQWLSGEVLDNQLSYWQKQLQGSPALLELPTNYPRPSQQTFRGHRQRFQLNPELTQQLKSLSQKTEATLFMTLLAAFATLLYRYSSQSDIVIGSPIANRNRKEIESLIGFFVNTLALRINLDENPSFNELLAQVKRVALEGYAHQDLPFEKLVEAIQPERSLSYSPIFQVVFVLQNAPLGNLELPEITLTRLEIETETAKFDLLLSMRETEQGLTGVWEYNQDLFAGETITRMSEQFQTLLAGIVAHPEQSVSQLPILTEAQRHQLLVEWNNTQTDYPKDKCIHQLFEQQVEKTPEAVAVVFNEQHLTYRELNNRANQLAHYLQQLGVKPEYLVGICVERSLDMIVGLLGILKVGGAYVPIDPTYPTERITYMLEDAQVQVLLTQESLTQELPVNHTQLICLDSQWQIIAQQSPDNPLTDVTSDNLAYINYTSGSTGKPKGVEVLHRGVIRLLFGIDYVHLDGKQRLLQMAPISFDAATFEIWGALLHGARCVLFPETVPTAQTLKQVIQTHNITTLWLTSALFNGIVAEDAEALSGVPQLLTGGEALSVNPVKKALAALPSTQIINGYGPTENTTFTCCYSLPKQLPGTELSISIGRPISNTQVYLLDAYWQPVPIGVIGELYIGGDGLARGYLNRPELTGEKFIANPFSNQPNARLYKTGDLARYRADGTIEFVGRVDNQIKLRGFRIELGEIEAVLSQYPQVKDTVVIVTEDQPGNKRLVAYCVSNSEQSITAELRSFLKTKLPDYMVPSAFVQLDAFPLTPNGKVDRRALPKPEQTRLELTETFVSPRDDVEIKLTQIWQNVLGVQPISIRDNFFELGGHSLLAVQLVNQIKKIIGTDIPLVTLFQLATIEEIANSLRSQKDISAKSSIVPIQPHGLKPPLFFANSPSAARKLSTYFGNEQPIYGLSIFGLEDIDEQKLSSLRIQDIAKQFVRDMRQIQPQGPYLIAAYCADSTIAFEMAQQLSAQGQKVALLAFIDTIWQPRQLGLYFYWYNFRKFGFDYLLKKIKANVNLKVKKIIEIYWQIKLKSQSNFLSLDLQNQAKNRKLIDAFYNAHWNYIPQVYSGKITLFLCSELWLRQSAQLEKIAGGGLDVYEVPGYHNFLFQEPYIYVLHEKLKACIDQAVTEHY</sequence>
<dbReference type="Gene3D" id="1.10.1200.10">
    <property type="entry name" value="ACP-like"/>
    <property type="match status" value="1"/>
</dbReference>
<dbReference type="HOGENOM" id="CLU_000022_2_2_3"/>
<dbReference type="PANTHER" id="PTHR45527:SF14">
    <property type="entry name" value="PLIPASTATIN SYNTHASE SUBUNIT B"/>
    <property type="match status" value="1"/>
</dbReference>
<evidence type="ECO:0000256" key="1">
    <source>
        <dbReference type="ARBA" id="ARBA00001957"/>
    </source>
</evidence>
<dbReference type="InterPro" id="IPR025110">
    <property type="entry name" value="AMP-bd_C"/>
</dbReference>
<dbReference type="InterPro" id="IPR044894">
    <property type="entry name" value="TubC_N_sf"/>
</dbReference>
<dbReference type="GO" id="GO:0003824">
    <property type="term" value="F:catalytic activity"/>
    <property type="evidence" value="ECO:0007669"/>
    <property type="project" value="InterPro"/>
</dbReference>
<dbReference type="OrthoDB" id="9778383at2"/>
<keyword evidence="7" id="KW-1185">Reference proteome</keyword>
<dbReference type="Gene3D" id="1.10.10.1830">
    <property type="entry name" value="Non-ribosomal peptide synthase, adenylation domain"/>
    <property type="match status" value="1"/>
</dbReference>
<dbReference type="FunFam" id="3.30.300.30:FF:000010">
    <property type="entry name" value="Enterobactin synthetase component F"/>
    <property type="match status" value="1"/>
</dbReference>
<dbReference type="CDD" id="cd12117">
    <property type="entry name" value="A_NRPS_Srf_like"/>
    <property type="match status" value="1"/>
</dbReference>
<dbReference type="Gene3D" id="3.30.559.30">
    <property type="entry name" value="Nonribosomal peptide synthetase, condensation domain"/>
    <property type="match status" value="1"/>
</dbReference>
<dbReference type="PROSITE" id="PS00012">
    <property type="entry name" value="PHOSPHOPANTETHEINE"/>
    <property type="match status" value="1"/>
</dbReference>
<accession>B4W3U5</accession>
<dbReference type="GO" id="GO:0031177">
    <property type="term" value="F:phosphopantetheine binding"/>
    <property type="evidence" value="ECO:0007669"/>
    <property type="project" value="InterPro"/>
</dbReference>
<dbReference type="PROSITE" id="PS00455">
    <property type="entry name" value="AMP_BINDING"/>
    <property type="match status" value="1"/>
</dbReference>
<proteinExistence type="inferred from homology"/>
<dbReference type="InterPro" id="IPR020806">
    <property type="entry name" value="PKS_PP-bd"/>
</dbReference>
<dbReference type="GO" id="GO:0043041">
    <property type="term" value="P:amino acid activation for nonribosomal peptide biosynthetic process"/>
    <property type="evidence" value="ECO:0007669"/>
    <property type="project" value="TreeGrafter"/>
</dbReference>
<keyword evidence="4" id="KW-0597">Phosphoprotein</keyword>
<protein>
    <submittedName>
        <fullName evidence="6">Amino acid adenylation domain protein</fullName>
    </submittedName>
</protein>
<dbReference type="Pfam" id="PF00668">
    <property type="entry name" value="Condensation"/>
    <property type="match status" value="1"/>
</dbReference>
<comment type="cofactor">
    <cofactor evidence="1">
        <name>pantetheine 4'-phosphate</name>
        <dbReference type="ChEBI" id="CHEBI:47942"/>
    </cofactor>
</comment>
<gene>
    <name evidence="6" type="ORF">MC7420_4332</name>
</gene>
<dbReference type="GO" id="GO:0044550">
    <property type="term" value="P:secondary metabolite biosynthetic process"/>
    <property type="evidence" value="ECO:0007669"/>
    <property type="project" value="UniProtKB-ARBA"/>
</dbReference>
<dbReference type="Proteomes" id="UP000003835">
    <property type="component" value="Unassembled WGS sequence"/>
</dbReference>
<dbReference type="CDD" id="cd19531">
    <property type="entry name" value="LCL_NRPS-like"/>
    <property type="match status" value="1"/>
</dbReference>
<dbReference type="FunFam" id="2.30.38.10:FF:000001">
    <property type="entry name" value="Non-ribosomal peptide synthetase PvdI"/>
    <property type="match status" value="1"/>
</dbReference>
<dbReference type="Gene3D" id="3.40.50.980">
    <property type="match status" value="2"/>
</dbReference>